<dbReference type="EMBL" id="ARXV01000016">
    <property type="protein sequence ID" value="KGD63558.1"/>
    <property type="molecule type" value="Genomic_DNA"/>
</dbReference>
<dbReference type="GO" id="GO:0046872">
    <property type="term" value="F:metal ion binding"/>
    <property type="evidence" value="ECO:0007669"/>
    <property type="project" value="UniProtKB-KW"/>
</dbReference>
<evidence type="ECO:0000256" key="5">
    <source>
        <dbReference type="SAM" id="SignalP"/>
    </source>
</evidence>
<feature type="domain" description="Cytochrome c" evidence="6">
    <location>
        <begin position="69"/>
        <end position="154"/>
    </location>
</feature>
<dbReference type="InterPro" id="IPR009056">
    <property type="entry name" value="Cyt_c-like_dom"/>
</dbReference>
<keyword evidence="3 4" id="KW-0408">Iron</keyword>
<organism evidence="7 8">
    <name type="scientific">Alcanivorax nanhaiticus</name>
    <dbReference type="NCBI Taxonomy" id="1177154"/>
    <lineage>
        <taxon>Bacteria</taxon>
        <taxon>Pseudomonadati</taxon>
        <taxon>Pseudomonadota</taxon>
        <taxon>Gammaproteobacteria</taxon>
        <taxon>Oceanospirillales</taxon>
        <taxon>Alcanivoracaceae</taxon>
        <taxon>Alcanivorax</taxon>
    </lineage>
</organism>
<accession>A0A095TM98</accession>
<dbReference type="SUPFAM" id="SSF46626">
    <property type="entry name" value="Cytochrome c"/>
    <property type="match status" value="1"/>
</dbReference>
<feature type="chain" id="PRO_5001911632" evidence="5">
    <location>
        <begin position="32"/>
        <end position="184"/>
    </location>
</feature>
<keyword evidence="1 4" id="KW-0349">Heme</keyword>
<evidence type="ECO:0000256" key="4">
    <source>
        <dbReference type="PROSITE-ProRule" id="PRU00433"/>
    </source>
</evidence>
<feature type="signal peptide" evidence="5">
    <location>
        <begin position="1"/>
        <end position="31"/>
    </location>
</feature>
<proteinExistence type="predicted"/>
<dbReference type="eggNOG" id="COG2010">
    <property type="taxonomic scope" value="Bacteria"/>
</dbReference>
<name>A0A095TM98_9GAMM</name>
<dbReference type="AlphaFoldDB" id="A0A095TM98"/>
<evidence type="ECO:0000256" key="3">
    <source>
        <dbReference type="ARBA" id="ARBA00023004"/>
    </source>
</evidence>
<keyword evidence="5" id="KW-0732">Signal</keyword>
<sequence>MKTVLVTLLALVVLGLAAAAALMFSGSYNFAADEPHWGITEKLIASARHHAIDRRASEIEVPDDLDNPARLRRGAEHYQPMCAGCHLAPGMDDTELRAGLYPQPPALTEHGIHNAASAFWTIKHGIKMSGMPAWGASHDDESLWDMVALLKTLPGMTEEEWKILTGGDEKSGTPTGHEHHDHAH</sequence>
<dbReference type="Proteomes" id="UP000029444">
    <property type="component" value="Unassembled WGS sequence"/>
</dbReference>
<dbReference type="InterPro" id="IPR036909">
    <property type="entry name" value="Cyt_c-like_dom_sf"/>
</dbReference>
<evidence type="ECO:0000313" key="7">
    <source>
        <dbReference type="EMBL" id="KGD63558.1"/>
    </source>
</evidence>
<dbReference type="Gene3D" id="1.10.760.10">
    <property type="entry name" value="Cytochrome c-like domain"/>
    <property type="match status" value="1"/>
</dbReference>
<keyword evidence="8" id="KW-1185">Reference proteome</keyword>
<evidence type="ECO:0000313" key="8">
    <source>
        <dbReference type="Proteomes" id="UP000029444"/>
    </source>
</evidence>
<dbReference type="Pfam" id="PF13442">
    <property type="entry name" value="Cytochrome_CBB3"/>
    <property type="match status" value="1"/>
</dbReference>
<comment type="caution">
    <text evidence="7">The sequence shown here is derived from an EMBL/GenBank/DDBJ whole genome shotgun (WGS) entry which is preliminary data.</text>
</comment>
<dbReference type="PATRIC" id="fig|1177154.3.peg.3236"/>
<dbReference type="GO" id="GO:0009055">
    <property type="term" value="F:electron transfer activity"/>
    <property type="evidence" value="ECO:0007669"/>
    <property type="project" value="InterPro"/>
</dbReference>
<reference evidence="7 8" key="1">
    <citation type="submission" date="2012-09" db="EMBL/GenBank/DDBJ databases">
        <title>Genome Sequence of alkane-degrading Bacterium Alcanivorax sp. 19-m-6.</title>
        <authorList>
            <person name="Lai Q."/>
            <person name="Shao Z."/>
        </authorList>
    </citation>
    <scope>NUCLEOTIDE SEQUENCE [LARGE SCALE GENOMIC DNA]</scope>
    <source>
        <strain evidence="7 8">19-m-6</strain>
    </source>
</reference>
<dbReference type="GO" id="GO:0020037">
    <property type="term" value="F:heme binding"/>
    <property type="evidence" value="ECO:0007669"/>
    <property type="project" value="InterPro"/>
</dbReference>
<dbReference type="PROSITE" id="PS51007">
    <property type="entry name" value="CYTC"/>
    <property type="match status" value="1"/>
</dbReference>
<evidence type="ECO:0000256" key="2">
    <source>
        <dbReference type="ARBA" id="ARBA00022723"/>
    </source>
</evidence>
<dbReference type="OrthoDB" id="9765171at2"/>
<protein>
    <submittedName>
        <fullName evidence="7">Cytochrome c family protein</fullName>
    </submittedName>
</protein>
<dbReference type="RefSeq" id="WP_065130335.1">
    <property type="nucleotide sequence ID" value="NZ_ARXV01000016.1"/>
</dbReference>
<keyword evidence="2 4" id="KW-0479">Metal-binding</keyword>
<evidence type="ECO:0000259" key="6">
    <source>
        <dbReference type="PROSITE" id="PS51007"/>
    </source>
</evidence>
<dbReference type="STRING" id="1177154.Y5S_03194"/>
<gene>
    <name evidence="7" type="ORF">Y5S_03194</name>
</gene>
<evidence type="ECO:0000256" key="1">
    <source>
        <dbReference type="ARBA" id="ARBA00022617"/>
    </source>
</evidence>